<dbReference type="Proteomes" id="UP001460270">
    <property type="component" value="Unassembled WGS sequence"/>
</dbReference>
<protein>
    <recommendedName>
        <fullName evidence="4">Secreted protein</fullName>
    </recommendedName>
</protein>
<proteinExistence type="predicted"/>
<comment type="caution">
    <text evidence="2">The sequence shown here is derived from an EMBL/GenBank/DDBJ whole genome shotgun (WGS) entry which is preliminary data.</text>
</comment>
<dbReference type="EMBL" id="JBBPFD010000015">
    <property type="protein sequence ID" value="KAK7896715.1"/>
    <property type="molecule type" value="Genomic_DNA"/>
</dbReference>
<evidence type="ECO:0008006" key="4">
    <source>
        <dbReference type="Google" id="ProtNLM"/>
    </source>
</evidence>
<reference evidence="3" key="1">
    <citation type="submission" date="2024-04" db="EMBL/GenBank/DDBJ databases">
        <title>Salinicola lusitanus LLJ914,a marine bacterium isolated from the Okinawa Trough.</title>
        <authorList>
            <person name="Li J."/>
        </authorList>
    </citation>
    <scope>NUCLEOTIDE SEQUENCE [LARGE SCALE GENOMIC DNA]</scope>
</reference>
<evidence type="ECO:0000313" key="3">
    <source>
        <dbReference type="Proteomes" id="UP001460270"/>
    </source>
</evidence>
<sequence>MIILLTVTVALGFGHPLLNHTRFESDSSSHMIKSTWNESIPAANSTDALHSRPIVTGCFLPTCLTVNLGSSLQTGDEKAGKSTSDPLGNGKK</sequence>
<organism evidence="2 3">
    <name type="scientific">Mugilogobius chulae</name>
    <name type="common">yellowstripe goby</name>
    <dbReference type="NCBI Taxonomy" id="88201"/>
    <lineage>
        <taxon>Eukaryota</taxon>
        <taxon>Metazoa</taxon>
        <taxon>Chordata</taxon>
        <taxon>Craniata</taxon>
        <taxon>Vertebrata</taxon>
        <taxon>Euteleostomi</taxon>
        <taxon>Actinopterygii</taxon>
        <taxon>Neopterygii</taxon>
        <taxon>Teleostei</taxon>
        <taxon>Neoteleostei</taxon>
        <taxon>Acanthomorphata</taxon>
        <taxon>Gobiaria</taxon>
        <taxon>Gobiiformes</taxon>
        <taxon>Gobioidei</taxon>
        <taxon>Gobiidae</taxon>
        <taxon>Gobionellinae</taxon>
        <taxon>Mugilogobius</taxon>
    </lineage>
</organism>
<accession>A0AAW0NDV3</accession>
<evidence type="ECO:0000313" key="2">
    <source>
        <dbReference type="EMBL" id="KAK7896715.1"/>
    </source>
</evidence>
<evidence type="ECO:0000256" key="1">
    <source>
        <dbReference type="SAM" id="MobiDB-lite"/>
    </source>
</evidence>
<name>A0AAW0NDV3_9GOBI</name>
<gene>
    <name evidence="2" type="ORF">WMY93_022040</name>
</gene>
<feature type="region of interest" description="Disordered" evidence="1">
    <location>
        <begin position="70"/>
        <end position="92"/>
    </location>
</feature>
<keyword evidence="3" id="KW-1185">Reference proteome</keyword>
<dbReference type="AlphaFoldDB" id="A0AAW0NDV3"/>